<dbReference type="GO" id="GO:0061542">
    <property type="term" value="F:3-demethylubiquinol 3-O-methyltransferase activity"/>
    <property type="evidence" value="ECO:0007669"/>
    <property type="project" value="UniProtKB-UniRule"/>
</dbReference>
<gene>
    <name evidence="5" type="primary">ubiG</name>
    <name evidence="6" type="ORF">AWT59_0457</name>
</gene>
<keyword evidence="1 5" id="KW-0489">Methyltransferase</keyword>
<dbReference type="PANTHER" id="PTHR43464">
    <property type="entry name" value="METHYLTRANSFERASE"/>
    <property type="match status" value="1"/>
</dbReference>
<comment type="function">
    <text evidence="5">O-methyltransferase that catalyzes the 2 O-methylation steps in the ubiquinone biosynthetic pathway.</text>
</comment>
<dbReference type="NCBIfam" id="TIGR01983">
    <property type="entry name" value="UbiG"/>
    <property type="match status" value="1"/>
</dbReference>
<dbReference type="FunFam" id="3.40.50.150:FF:000028">
    <property type="entry name" value="Ubiquinone biosynthesis O-methyltransferase"/>
    <property type="match status" value="1"/>
</dbReference>
<dbReference type="InterPro" id="IPR010233">
    <property type="entry name" value="UbiG_MeTrfase"/>
</dbReference>
<evidence type="ECO:0000256" key="2">
    <source>
        <dbReference type="ARBA" id="ARBA00022679"/>
    </source>
</evidence>
<evidence type="ECO:0000256" key="1">
    <source>
        <dbReference type="ARBA" id="ARBA00022603"/>
    </source>
</evidence>
<dbReference type="Pfam" id="PF13489">
    <property type="entry name" value="Methyltransf_23"/>
    <property type="match status" value="1"/>
</dbReference>
<reference evidence="6 7" key="2">
    <citation type="submission" date="2016-03" db="EMBL/GenBank/DDBJ databases">
        <title>New uncultured bacterium of the family Gallionellaceae from acid mine drainage: description and reconstruction of genome based on metagenomic analysis of microbial community.</title>
        <authorList>
            <person name="Kadnikov V."/>
            <person name="Ivasenko D."/>
            <person name="Beletsky A."/>
            <person name="Mardanov A."/>
            <person name="Danilova E."/>
            <person name="Pimenov N."/>
            <person name="Karnachuk O."/>
            <person name="Ravin N."/>
        </authorList>
    </citation>
    <scope>NUCLEOTIDE SEQUENCE [LARGE SCALE GENOMIC DNA]</scope>
    <source>
        <strain evidence="6">ShG14-8</strain>
    </source>
</reference>
<comment type="catalytic activity">
    <reaction evidence="5">
        <text>a 3-demethylubiquinol + S-adenosyl-L-methionine = a ubiquinol + S-adenosyl-L-homocysteine + H(+)</text>
        <dbReference type="Rhea" id="RHEA:44380"/>
        <dbReference type="Rhea" id="RHEA-COMP:9566"/>
        <dbReference type="Rhea" id="RHEA-COMP:10914"/>
        <dbReference type="ChEBI" id="CHEBI:15378"/>
        <dbReference type="ChEBI" id="CHEBI:17976"/>
        <dbReference type="ChEBI" id="CHEBI:57856"/>
        <dbReference type="ChEBI" id="CHEBI:59789"/>
        <dbReference type="ChEBI" id="CHEBI:84422"/>
        <dbReference type="EC" id="2.1.1.64"/>
    </reaction>
</comment>
<organism evidence="6 7">
    <name type="scientific">Candidatus Gallionella acididurans</name>
    <dbReference type="NCBI Taxonomy" id="1796491"/>
    <lineage>
        <taxon>Bacteria</taxon>
        <taxon>Pseudomonadati</taxon>
        <taxon>Pseudomonadota</taxon>
        <taxon>Betaproteobacteria</taxon>
        <taxon>Nitrosomonadales</taxon>
        <taxon>Gallionellaceae</taxon>
        <taxon>Gallionella</taxon>
    </lineage>
</organism>
<dbReference type="AlphaFoldDB" id="A0A139BWQ8"/>
<dbReference type="EC" id="2.1.1.64" evidence="5"/>
<dbReference type="PANTHER" id="PTHR43464:SF19">
    <property type="entry name" value="UBIQUINONE BIOSYNTHESIS O-METHYLTRANSFERASE, MITOCHONDRIAL"/>
    <property type="match status" value="1"/>
</dbReference>
<evidence type="ECO:0000256" key="4">
    <source>
        <dbReference type="ARBA" id="ARBA00022691"/>
    </source>
</evidence>
<comment type="catalytic activity">
    <reaction evidence="5">
        <text>a 3-(all-trans-polyprenyl)benzene-1,2-diol + S-adenosyl-L-methionine = a 2-methoxy-6-(all-trans-polyprenyl)phenol + S-adenosyl-L-homocysteine + H(+)</text>
        <dbReference type="Rhea" id="RHEA:31411"/>
        <dbReference type="Rhea" id="RHEA-COMP:9550"/>
        <dbReference type="Rhea" id="RHEA-COMP:9551"/>
        <dbReference type="ChEBI" id="CHEBI:15378"/>
        <dbReference type="ChEBI" id="CHEBI:57856"/>
        <dbReference type="ChEBI" id="CHEBI:59789"/>
        <dbReference type="ChEBI" id="CHEBI:62729"/>
        <dbReference type="ChEBI" id="CHEBI:62731"/>
        <dbReference type="EC" id="2.1.1.222"/>
    </reaction>
</comment>
<dbReference type="HAMAP" id="MF_00472">
    <property type="entry name" value="UbiG"/>
    <property type="match status" value="1"/>
</dbReference>
<evidence type="ECO:0000256" key="3">
    <source>
        <dbReference type="ARBA" id="ARBA00022688"/>
    </source>
</evidence>
<evidence type="ECO:0000256" key="5">
    <source>
        <dbReference type="HAMAP-Rule" id="MF_00472"/>
    </source>
</evidence>
<dbReference type="SUPFAM" id="SSF53335">
    <property type="entry name" value="S-adenosyl-L-methionine-dependent methyltransferases"/>
    <property type="match status" value="1"/>
</dbReference>
<dbReference type="UniPathway" id="UPA00232"/>
<dbReference type="EMBL" id="LSLI01000006">
    <property type="protein sequence ID" value="KXS33431.1"/>
    <property type="molecule type" value="Genomic_DNA"/>
</dbReference>
<dbReference type="InterPro" id="IPR029063">
    <property type="entry name" value="SAM-dependent_MTases_sf"/>
</dbReference>
<dbReference type="Proteomes" id="UP000070578">
    <property type="component" value="Unassembled WGS sequence"/>
</dbReference>
<evidence type="ECO:0000313" key="7">
    <source>
        <dbReference type="Proteomes" id="UP000070578"/>
    </source>
</evidence>
<feature type="binding site" evidence="5">
    <location>
        <position position="98"/>
    </location>
    <ligand>
        <name>S-adenosyl-L-methionine</name>
        <dbReference type="ChEBI" id="CHEBI:59789"/>
    </ligand>
</feature>
<comment type="caution">
    <text evidence="6">The sequence shown here is derived from an EMBL/GenBank/DDBJ whole genome shotgun (WGS) entry which is preliminary data.</text>
</comment>
<name>A0A139BWQ8_9PROT</name>
<dbReference type="GO" id="GO:0102208">
    <property type="term" value="F:2-polyprenyl-6-hydroxyphenol methylase activity"/>
    <property type="evidence" value="ECO:0007669"/>
    <property type="project" value="UniProtKB-EC"/>
</dbReference>
<dbReference type="EC" id="2.1.1.222" evidence="5"/>
<evidence type="ECO:0000313" key="6">
    <source>
        <dbReference type="EMBL" id="KXS33431.1"/>
    </source>
</evidence>
<keyword evidence="4 5" id="KW-0949">S-adenosyl-L-methionine</keyword>
<sequence>MAKALSFVRVGTSSINNTHLQAMTNADPIELEKFSQLAHKWWDPNSEFKPLHDINPLRLGYIDRHAGLAGKTVLDVGCGGGILSESMAGMGANVTGIDLSDKALQVAQLHLLESGKQVDYRKIAVEDLATEQPAHYDVVTCLEMLEHVPDPHSVIAACARLVKPGGWVFFSTLNRNPKSYLFAVIGAEYVLNLLPRGTHDYAKFIKPSELAQSCRNAGLYLSDLTGMSYNPLSKVYSLGKDTDVNYLISCRRD</sequence>
<feature type="binding site" evidence="5">
    <location>
        <position position="58"/>
    </location>
    <ligand>
        <name>S-adenosyl-L-methionine</name>
        <dbReference type="ChEBI" id="CHEBI:59789"/>
    </ligand>
</feature>
<feature type="binding site" evidence="5">
    <location>
        <position position="142"/>
    </location>
    <ligand>
        <name>S-adenosyl-L-methionine</name>
        <dbReference type="ChEBI" id="CHEBI:59789"/>
    </ligand>
</feature>
<dbReference type="GO" id="GO:0010420">
    <property type="term" value="F:polyprenyldihydroxybenzoate methyltransferase activity"/>
    <property type="evidence" value="ECO:0007669"/>
    <property type="project" value="InterPro"/>
</dbReference>
<comment type="similarity">
    <text evidence="5">Belongs to the methyltransferase superfamily. UbiG/COQ3 family.</text>
</comment>
<comment type="pathway">
    <text evidence="5">Cofactor biosynthesis; ubiquinone biosynthesis.</text>
</comment>
<dbReference type="PATRIC" id="fig|1796491.3.peg.501"/>
<proteinExistence type="inferred from homology"/>
<reference evidence="6 7" key="1">
    <citation type="submission" date="2016-02" db="EMBL/GenBank/DDBJ databases">
        <authorList>
            <person name="Wen L."/>
            <person name="He K."/>
            <person name="Yang H."/>
        </authorList>
    </citation>
    <scope>NUCLEOTIDE SEQUENCE [LARGE SCALE GENOMIC DNA]</scope>
    <source>
        <strain evidence="6">ShG14-8</strain>
    </source>
</reference>
<dbReference type="Gene3D" id="3.40.50.150">
    <property type="entry name" value="Vaccinia Virus protein VP39"/>
    <property type="match status" value="1"/>
</dbReference>
<keyword evidence="3 5" id="KW-0831">Ubiquinone biosynthesis</keyword>
<dbReference type="CDD" id="cd02440">
    <property type="entry name" value="AdoMet_MTases"/>
    <property type="match status" value="1"/>
</dbReference>
<dbReference type="GO" id="GO:0032259">
    <property type="term" value="P:methylation"/>
    <property type="evidence" value="ECO:0007669"/>
    <property type="project" value="UniProtKB-KW"/>
</dbReference>
<protein>
    <recommendedName>
        <fullName evidence="5">Ubiquinone biosynthesis O-methyltransferase</fullName>
    </recommendedName>
    <alternativeName>
        <fullName evidence="5">2-polyprenyl-6-hydroxyphenol methylase</fullName>
        <ecNumber evidence="5">2.1.1.222</ecNumber>
    </alternativeName>
    <alternativeName>
        <fullName evidence="5">3-demethylubiquinone 3-O-methyltransferase</fullName>
        <ecNumber evidence="5">2.1.1.64</ecNumber>
    </alternativeName>
</protein>
<accession>A0A139BWQ8</accession>
<keyword evidence="6" id="KW-0830">Ubiquinone</keyword>
<feature type="binding site" evidence="5">
    <location>
        <position position="77"/>
    </location>
    <ligand>
        <name>S-adenosyl-L-methionine</name>
        <dbReference type="ChEBI" id="CHEBI:59789"/>
    </ligand>
</feature>
<keyword evidence="2 5" id="KW-0808">Transferase</keyword>